<evidence type="ECO:0000313" key="2">
    <source>
        <dbReference type="EMBL" id="GBM93104.1"/>
    </source>
</evidence>
<dbReference type="AlphaFoldDB" id="A0A4Y2JT22"/>
<accession>A0A4Y2JT22</accession>
<dbReference type="Proteomes" id="UP000499080">
    <property type="component" value="Unassembled WGS sequence"/>
</dbReference>
<organism evidence="2 3">
    <name type="scientific">Araneus ventricosus</name>
    <name type="common">Orbweaver spider</name>
    <name type="synonym">Epeira ventricosa</name>
    <dbReference type="NCBI Taxonomy" id="182803"/>
    <lineage>
        <taxon>Eukaryota</taxon>
        <taxon>Metazoa</taxon>
        <taxon>Ecdysozoa</taxon>
        <taxon>Arthropoda</taxon>
        <taxon>Chelicerata</taxon>
        <taxon>Arachnida</taxon>
        <taxon>Araneae</taxon>
        <taxon>Araneomorphae</taxon>
        <taxon>Entelegynae</taxon>
        <taxon>Araneoidea</taxon>
        <taxon>Araneidae</taxon>
        <taxon>Araneus</taxon>
    </lineage>
</organism>
<keyword evidence="3" id="KW-1185">Reference proteome</keyword>
<proteinExistence type="predicted"/>
<comment type="caution">
    <text evidence="2">The sequence shown here is derived from an EMBL/GenBank/DDBJ whole genome shotgun (WGS) entry which is preliminary data.</text>
</comment>
<reference evidence="2 3" key="1">
    <citation type="journal article" date="2019" name="Sci. Rep.">
        <title>Orb-weaving spider Araneus ventricosus genome elucidates the spidroin gene catalogue.</title>
        <authorList>
            <person name="Kono N."/>
            <person name="Nakamura H."/>
            <person name="Ohtoshi R."/>
            <person name="Moran D.A.P."/>
            <person name="Shinohara A."/>
            <person name="Yoshida Y."/>
            <person name="Fujiwara M."/>
            <person name="Mori M."/>
            <person name="Tomita M."/>
            <person name="Arakawa K."/>
        </authorList>
    </citation>
    <scope>NUCLEOTIDE SEQUENCE [LARGE SCALE GENOMIC DNA]</scope>
</reference>
<feature type="region of interest" description="Disordered" evidence="1">
    <location>
        <begin position="27"/>
        <end position="54"/>
    </location>
</feature>
<sequence length="92" mass="10453">MNAVSIPGSEELEVLSPSCIEIVQPTKSLDNATAHEERHATAHEERHSPQLHSEERHYSTLMATPPQLMKSDYHKPAVKSDNTNLGRSYYYY</sequence>
<dbReference type="EMBL" id="BGPR01111777">
    <property type="protein sequence ID" value="GBM93104.1"/>
    <property type="molecule type" value="Genomic_DNA"/>
</dbReference>
<evidence type="ECO:0000313" key="3">
    <source>
        <dbReference type="Proteomes" id="UP000499080"/>
    </source>
</evidence>
<protein>
    <submittedName>
        <fullName evidence="2">Uncharacterized protein</fullName>
    </submittedName>
</protein>
<feature type="compositionally biased region" description="Basic and acidic residues" evidence="1">
    <location>
        <begin position="33"/>
        <end position="54"/>
    </location>
</feature>
<name>A0A4Y2JT22_ARAVE</name>
<evidence type="ECO:0000256" key="1">
    <source>
        <dbReference type="SAM" id="MobiDB-lite"/>
    </source>
</evidence>
<gene>
    <name evidence="2" type="ORF">AVEN_128824_1</name>
</gene>
<feature type="region of interest" description="Disordered" evidence="1">
    <location>
        <begin position="68"/>
        <end position="92"/>
    </location>
</feature>